<feature type="compositionally biased region" description="Pro residues" evidence="1">
    <location>
        <begin position="90"/>
        <end position="99"/>
    </location>
</feature>
<evidence type="ECO:0000256" key="2">
    <source>
        <dbReference type="SAM" id="Phobius"/>
    </source>
</evidence>
<accession>Q08TT5</accession>
<keyword evidence="2" id="KW-1133">Transmembrane helix</keyword>
<reference evidence="3 4" key="1">
    <citation type="submission" date="2006-04" db="EMBL/GenBank/DDBJ databases">
        <authorList>
            <person name="Nierman W.C."/>
        </authorList>
    </citation>
    <scope>NUCLEOTIDE SEQUENCE [LARGE SCALE GENOMIC DNA]</scope>
    <source>
        <strain evidence="3 4">DW4/3-1</strain>
    </source>
</reference>
<feature type="compositionally biased region" description="Pro residues" evidence="1">
    <location>
        <begin position="210"/>
        <end position="219"/>
    </location>
</feature>
<keyword evidence="2" id="KW-0812">Transmembrane</keyword>
<comment type="caution">
    <text evidence="3">The sequence shown here is derived from an EMBL/GenBank/DDBJ whole genome shotgun (WGS) entry which is preliminary data.</text>
</comment>
<proteinExistence type="predicted"/>
<feature type="region of interest" description="Disordered" evidence="1">
    <location>
        <begin position="71"/>
        <end position="219"/>
    </location>
</feature>
<gene>
    <name evidence="3" type="ORF">STIAU_0142</name>
</gene>
<name>Q08TT5_STIAD</name>
<protein>
    <submittedName>
        <fullName evidence="3">Uncharacterized protein</fullName>
    </submittedName>
</protein>
<keyword evidence="2" id="KW-0472">Membrane</keyword>
<dbReference type="AlphaFoldDB" id="Q08TT5"/>
<feature type="transmembrane region" description="Helical" evidence="2">
    <location>
        <begin position="50"/>
        <end position="73"/>
    </location>
</feature>
<dbReference type="EMBL" id="AAMD01000140">
    <property type="protein sequence ID" value="EAU63889.1"/>
    <property type="molecule type" value="Genomic_DNA"/>
</dbReference>
<sequence>MFRRGPLMDRVFASRGLAYGPHPVLAAPLADVRMMHSTVLGWPRRIAARAFLQLPLVFCLCVIMGLAAGNAEAQTKAKPTKRRPGASKKTPPPPPPPVAPQMVDDPTEEDPLTGKETSAPVGSPPPAEYRPREPISGLGAGRSGPGAGSDPPPRRWSRRRPSRPRRRPSRPRRSRRKTGCPPRRPSRIPSRRARCRRPRGLRAWTCRIPPGMPPPSRTR</sequence>
<evidence type="ECO:0000256" key="1">
    <source>
        <dbReference type="SAM" id="MobiDB-lite"/>
    </source>
</evidence>
<feature type="compositionally biased region" description="Gly residues" evidence="1">
    <location>
        <begin position="138"/>
        <end position="147"/>
    </location>
</feature>
<dbReference type="Proteomes" id="UP000032702">
    <property type="component" value="Unassembled WGS sequence"/>
</dbReference>
<evidence type="ECO:0000313" key="4">
    <source>
        <dbReference type="Proteomes" id="UP000032702"/>
    </source>
</evidence>
<organism evidence="3 4">
    <name type="scientific">Stigmatella aurantiaca (strain DW4/3-1)</name>
    <dbReference type="NCBI Taxonomy" id="378806"/>
    <lineage>
        <taxon>Bacteria</taxon>
        <taxon>Pseudomonadati</taxon>
        <taxon>Myxococcota</taxon>
        <taxon>Myxococcia</taxon>
        <taxon>Myxococcales</taxon>
        <taxon>Cystobacterineae</taxon>
        <taxon>Archangiaceae</taxon>
        <taxon>Stigmatella</taxon>
    </lineage>
</organism>
<evidence type="ECO:0000313" key="3">
    <source>
        <dbReference type="EMBL" id="EAU63889.1"/>
    </source>
</evidence>
<feature type="compositionally biased region" description="Basic residues" evidence="1">
    <location>
        <begin position="155"/>
        <end position="200"/>
    </location>
</feature>